<feature type="binding site" evidence="7">
    <location>
        <begin position="538"/>
        <end position="541"/>
    </location>
    <ligand>
        <name>ATP</name>
        <dbReference type="ChEBI" id="CHEBI:30616"/>
    </ligand>
</feature>
<evidence type="ECO:0000256" key="6">
    <source>
        <dbReference type="ARBA" id="ARBA00023146"/>
    </source>
</evidence>
<dbReference type="PANTHER" id="PTHR22594">
    <property type="entry name" value="ASPARTYL/LYSYL-TRNA SYNTHETASE"/>
    <property type="match status" value="1"/>
</dbReference>
<feature type="binding site" evidence="7">
    <location>
        <begin position="225"/>
        <end position="227"/>
    </location>
    <ligand>
        <name>ATP</name>
        <dbReference type="ChEBI" id="CHEBI:30616"/>
    </ligand>
</feature>
<reference evidence="9 10" key="1">
    <citation type="submission" date="2023-07" db="EMBL/GenBank/DDBJ databases">
        <title>Genomic Encyclopedia of Type Strains, Phase IV (KMG-IV): sequencing the most valuable type-strain genomes for metagenomic binning, comparative biology and taxonomic classification.</title>
        <authorList>
            <person name="Goeker M."/>
        </authorList>
    </citation>
    <scope>NUCLEOTIDE SEQUENCE [LARGE SCALE GENOMIC DNA]</scope>
    <source>
        <strain evidence="9 10">DSM 22616</strain>
    </source>
</reference>
<feature type="region of interest" description="Aspartate" evidence="7">
    <location>
        <begin position="203"/>
        <end position="206"/>
    </location>
</feature>
<evidence type="ECO:0000256" key="3">
    <source>
        <dbReference type="ARBA" id="ARBA00022741"/>
    </source>
</evidence>
<organism evidence="9 10">
    <name type="scientific">Peptoniphilus koenoeneniae</name>
    <dbReference type="NCBI Taxonomy" id="507751"/>
    <lineage>
        <taxon>Bacteria</taxon>
        <taxon>Bacillati</taxon>
        <taxon>Bacillota</taxon>
        <taxon>Tissierellia</taxon>
        <taxon>Tissierellales</taxon>
        <taxon>Peptoniphilaceae</taxon>
        <taxon>Peptoniphilus</taxon>
    </lineage>
</organism>
<dbReference type="InterPro" id="IPR047089">
    <property type="entry name" value="Asp-tRNA-ligase_1_N"/>
</dbReference>
<dbReference type="NCBIfam" id="TIGR00459">
    <property type="entry name" value="aspS_bact"/>
    <property type="match status" value="1"/>
</dbReference>
<dbReference type="NCBIfam" id="NF001750">
    <property type="entry name" value="PRK00476.1"/>
    <property type="match status" value="1"/>
</dbReference>
<dbReference type="PROSITE" id="PS50862">
    <property type="entry name" value="AA_TRNA_LIGASE_II"/>
    <property type="match status" value="1"/>
</dbReference>
<evidence type="ECO:0000256" key="4">
    <source>
        <dbReference type="ARBA" id="ARBA00022840"/>
    </source>
</evidence>
<dbReference type="InterPro" id="IPR004524">
    <property type="entry name" value="Asp-tRNA-ligase_1"/>
</dbReference>
<dbReference type="InterPro" id="IPR045864">
    <property type="entry name" value="aa-tRNA-synth_II/BPL/LPL"/>
</dbReference>
<dbReference type="InterPro" id="IPR047090">
    <property type="entry name" value="AspRS_core"/>
</dbReference>
<dbReference type="PANTHER" id="PTHR22594:SF5">
    <property type="entry name" value="ASPARTATE--TRNA LIGASE, MITOCHONDRIAL"/>
    <property type="match status" value="1"/>
</dbReference>
<comment type="caution">
    <text evidence="7">Lacks conserved residue(s) required for the propagation of feature annotation.</text>
</comment>
<dbReference type="InterPro" id="IPR029351">
    <property type="entry name" value="GAD_dom"/>
</dbReference>
<dbReference type="PRINTS" id="PR01042">
    <property type="entry name" value="TRNASYNTHASP"/>
</dbReference>
<feature type="binding site" evidence="7">
    <location>
        <position position="493"/>
    </location>
    <ligand>
        <name>L-aspartate</name>
        <dbReference type="ChEBI" id="CHEBI:29991"/>
    </ligand>
</feature>
<dbReference type="InterPro" id="IPR004365">
    <property type="entry name" value="NA-bd_OB_tRNA"/>
</dbReference>
<dbReference type="Pfam" id="PF00152">
    <property type="entry name" value="tRNA-synt_2"/>
    <property type="match status" value="1"/>
</dbReference>
<dbReference type="InterPro" id="IPR006195">
    <property type="entry name" value="aa-tRNA-synth_II"/>
</dbReference>
<feature type="binding site" evidence="7">
    <location>
        <position position="452"/>
    </location>
    <ligand>
        <name>L-aspartate</name>
        <dbReference type="ChEBI" id="CHEBI:29991"/>
    </ligand>
</feature>
<evidence type="ECO:0000259" key="8">
    <source>
        <dbReference type="PROSITE" id="PS50862"/>
    </source>
</evidence>
<dbReference type="EMBL" id="JAUSTN010000006">
    <property type="protein sequence ID" value="MDQ0275250.1"/>
    <property type="molecule type" value="Genomic_DNA"/>
</dbReference>
<keyword evidence="7" id="KW-0963">Cytoplasm</keyword>
<evidence type="ECO:0000256" key="1">
    <source>
        <dbReference type="ARBA" id="ARBA00006303"/>
    </source>
</evidence>
<dbReference type="HAMAP" id="MF_00044">
    <property type="entry name" value="Asp_tRNA_synth_type1"/>
    <property type="match status" value="1"/>
</dbReference>
<dbReference type="SUPFAM" id="SSF55681">
    <property type="entry name" value="Class II aaRS and biotin synthetases"/>
    <property type="match status" value="1"/>
</dbReference>
<dbReference type="CDD" id="cd00777">
    <property type="entry name" value="AspRS_core"/>
    <property type="match status" value="1"/>
</dbReference>
<comment type="catalytic activity">
    <reaction evidence="7">
        <text>tRNA(Asp) + L-aspartate + ATP = L-aspartyl-tRNA(Asp) + AMP + diphosphate</text>
        <dbReference type="Rhea" id="RHEA:19649"/>
        <dbReference type="Rhea" id="RHEA-COMP:9660"/>
        <dbReference type="Rhea" id="RHEA-COMP:9678"/>
        <dbReference type="ChEBI" id="CHEBI:29991"/>
        <dbReference type="ChEBI" id="CHEBI:30616"/>
        <dbReference type="ChEBI" id="CHEBI:33019"/>
        <dbReference type="ChEBI" id="CHEBI:78442"/>
        <dbReference type="ChEBI" id="CHEBI:78516"/>
        <dbReference type="ChEBI" id="CHEBI:456215"/>
        <dbReference type="EC" id="6.1.1.12"/>
    </reaction>
</comment>
<feature type="binding site" evidence="7">
    <location>
        <position position="234"/>
    </location>
    <ligand>
        <name>ATP</name>
        <dbReference type="ChEBI" id="CHEBI:30616"/>
    </ligand>
</feature>
<feature type="binding site" evidence="7">
    <location>
        <position position="179"/>
    </location>
    <ligand>
        <name>L-aspartate</name>
        <dbReference type="ChEBI" id="CHEBI:29991"/>
    </ligand>
</feature>
<feature type="binding site" evidence="7">
    <location>
        <position position="486"/>
    </location>
    <ligand>
        <name>ATP</name>
        <dbReference type="ChEBI" id="CHEBI:30616"/>
    </ligand>
</feature>
<gene>
    <name evidence="7" type="primary">aspS</name>
    <name evidence="9" type="ORF">J2S72_001275</name>
</gene>
<evidence type="ECO:0000256" key="7">
    <source>
        <dbReference type="HAMAP-Rule" id="MF_00044"/>
    </source>
</evidence>
<dbReference type="Gene3D" id="2.40.50.140">
    <property type="entry name" value="Nucleic acid-binding proteins"/>
    <property type="match status" value="1"/>
</dbReference>
<evidence type="ECO:0000256" key="5">
    <source>
        <dbReference type="ARBA" id="ARBA00022917"/>
    </source>
</evidence>
<comment type="subunit">
    <text evidence="7">Homodimer.</text>
</comment>
<dbReference type="CDD" id="cd04317">
    <property type="entry name" value="EcAspRS_like_N"/>
    <property type="match status" value="1"/>
</dbReference>
<proteinExistence type="inferred from homology"/>
<dbReference type="GO" id="GO:0004815">
    <property type="term" value="F:aspartate-tRNA ligase activity"/>
    <property type="evidence" value="ECO:0007669"/>
    <property type="project" value="UniProtKB-EC"/>
</dbReference>
<dbReference type="InterPro" id="IPR002312">
    <property type="entry name" value="Asp/Asn-tRNA-synth_IIb"/>
</dbReference>
<comment type="similarity">
    <text evidence="1 7">Belongs to the class-II aminoacyl-tRNA synthetase family. Type 1 subfamily.</text>
</comment>
<comment type="subcellular location">
    <subcellularLocation>
        <location evidence="7">Cytoplasm</location>
    </subcellularLocation>
</comment>
<keyword evidence="3 7" id="KW-0547">Nucleotide-binding</keyword>
<keyword evidence="6 7" id="KW-0030">Aminoacyl-tRNA synthetase</keyword>
<dbReference type="Gene3D" id="3.30.1360.30">
    <property type="entry name" value="GAD-like domain"/>
    <property type="match status" value="1"/>
</dbReference>
<dbReference type="InterPro" id="IPR004364">
    <property type="entry name" value="Aa-tRNA-synt_II"/>
</dbReference>
<evidence type="ECO:0000256" key="2">
    <source>
        <dbReference type="ARBA" id="ARBA00022598"/>
    </source>
</evidence>
<dbReference type="RefSeq" id="WP_307495200.1">
    <property type="nucleotide sequence ID" value="NZ_JAUSTN010000006.1"/>
</dbReference>
<name>A0ABU0AW40_9FIRM</name>
<evidence type="ECO:0000313" key="10">
    <source>
        <dbReference type="Proteomes" id="UP001236559"/>
    </source>
</evidence>
<dbReference type="Pfam" id="PF02938">
    <property type="entry name" value="GAD"/>
    <property type="match status" value="1"/>
</dbReference>
<comment type="caution">
    <text evidence="9">The sequence shown here is derived from an EMBL/GenBank/DDBJ whole genome shotgun (WGS) entry which is preliminary data.</text>
</comment>
<keyword evidence="10" id="KW-1185">Reference proteome</keyword>
<comment type="function">
    <text evidence="7">Catalyzes the attachment of L-aspartate to tRNA(Asp) in a two-step reaction: L-aspartate is first activated by ATP to form Asp-AMP and then transferred to the acceptor end of tRNA(Asp).</text>
</comment>
<evidence type="ECO:0000313" key="9">
    <source>
        <dbReference type="EMBL" id="MDQ0275250.1"/>
    </source>
</evidence>
<keyword evidence="5 7" id="KW-0648">Protein biosynthesis</keyword>
<feature type="domain" description="Aminoacyl-transfer RNA synthetases class-II family profile" evidence="8">
    <location>
        <begin position="149"/>
        <end position="559"/>
    </location>
</feature>
<dbReference type="InterPro" id="IPR012340">
    <property type="entry name" value="NA-bd_OB-fold"/>
</dbReference>
<dbReference type="Gene3D" id="3.30.930.10">
    <property type="entry name" value="Bira Bifunctional Protein, Domain 2"/>
    <property type="match status" value="1"/>
</dbReference>
<keyword evidence="2 7" id="KW-0436">Ligase</keyword>
<sequence length="590" mass="67764">MENQKKFKRTDYCGDLREKDIDRQVVVCGWVQKERNLGSLNFVDLRDRSGIVQIVFNDKPDMELFNKSTKLRSEFVIGVSGKVRLRSSVNNQIPTGKIEILADDLKIFAESEVPPIYVKDDDNVQENMRLKYRSLDLRKPKMIYNLQQRSKFYKVVRDFFHDEGFIEVETPMLTKPTPEGARDYLVPSRVNPGKFYALPQSPQLLKQLLMVSGLDRYIQITKCFRDEDLRANRQPEFTQIDLEMSFVDVDDVLEVQERFIQKAFKEMLNIDVKLPLQRMKYQEAMDRFGLDKPDLRFGMELNDLSEIVKDSGFGVFESAVESKGSVRGINVKNGLSFYSRKKIDKLEEFVKTFGAKGLVNIKVEDEISSSISKFLKDGIMEKIVEKLNGQKGDLLLIVAGSNDLVYDSLGNLRNQIARDMDLINENDHKLLWITEFPQFEYSQEEKRFVAKHHPFTAPMEEDIKYLESDPSRVRAKAYDIVIDGDEMGGGSIRINDRELQKKMFKALGFTEEDAQNKFGFLLEAFKYGAPPHGGIAYGLDRLMMLFTGSSNIRDVIAFPKTQSASCLLTGAPTELSQEQLSEVHIKTIEE</sequence>
<keyword evidence="4 7" id="KW-0067">ATP-binding</keyword>
<dbReference type="InterPro" id="IPR004115">
    <property type="entry name" value="GAD-like_sf"/>
</dbReference>
<dbReference type="Proteomes" id="UP001236559">
    <property type="component" value="Unassembled WGS sequence"/>
</dbReference>
<dbReference type="SUPFAM" id="SSF55261">
    <property type="entry name" value="GAD domain-like"/>
    <property type="match status" value="1"/>
</dbReference>
<accession>A0ABU0AW40</accession>
<dbReference type="Pfam" id="PF01336">
    <property type="entry name" value="tRNA_anti-codon"/>
    <property type="match status" value="1"/>
</dbReference>
<protein>
    <recommendedName>
        <fullName evidence="7">Aspartate--tRNA ligase</fullName>
        <ecNumber evidence="7">6.1.1.12</ecNumber>
    </recommendedName>
    <alternativeName>
        <fullName evidence="7">Aspartyl-tRNA synthetase</fullName>
        <shortName evidence="7">AspRS</shortName>
    </alternativeName>
</protein>
<dbReference type="EC" id="6.1.1.12" evidence="7"/>
<dbReference type="SUPFAM" id="SSF50249">
    <property type="entry name" value="Nucleic acid-binding proteins"/>
    <property type="match status" value="1"/>
</dbReference>
<feature type="binding site" evidence="7">
    <location>
        <position position="225"/>
    </location>
    <ligand>
        <name>L-aspartate</name>
        <dbReference type="ChEBI" id="CHEBI:29991"/>
    </ligand>
</feature>